<name>A0A1I0Z1C4_9GAMM</name>
<reference evidence="1 2" key="1">
    <citation type="submission" date="2016-10" db="EMBL/GenBank/DDBJ databases">
        <authorList>
            <person name="Varghese N."/>
            <person name="Submissions S."/>
        </authorList>
    </citation>
    <scope>NUCLEOTIDE SEQUENCE [LARGE SCALE GENOMIC DNA]</scope>
    <source>
        <strain evidence="1 2">DSM 282</strain>
    </source>
</reference>
<protein>
    <submittedName>
        <fullName evidence="1">Uncharacterized protein</fullName>
    </submittedName>
</protein>
<dbReference type="Gene3D" id="3.30.2000.20">
    <property type="match status" value="1"/>
</dbReference>
<organism evidence="1 2">
    <name type="scientific">Azotobacter beijerinckii</name>
    <dbReference type="NCBI Taxonomy" id="170623"/>
    <lineage>
        <taxon>Bacteria</taxon>
        <taxon>Pseudomonadati</taxon>
        <taxon>Pseudomonadota</taxon>
        <taxon>Gammaproteobacteria</taxon>
        <taxon>Pseudomonadales</taxon>
        <taxon>Pseudomonadaceae</taxon>
        <taxon>Azotobacter</taxon>
    </lineage>
</organism>
<dbReference type="EMBL" id="FOKJ01000023">
    <property type="protein sequence ID" value="SFB19107.1"/>
    <property type="molecule type" value="Genomic_DNA"/>
</dbReference>
<dbReference type="Proteomes" id="UP000198861">
    <property type="component" value="Unassembled WGS sequence"/>
</dbReference>
<proteinExistence type="predicted"/>
<comment type="caution">
    <text evidence="1">The sequence shown here is derived from an EMBL/GenBank/DDBJ whole genome shotgun (WGS) entry which is preliminary data.</text>
</comment>
<gene>
    <name evidence="1" type="ORF">SAMN04244571_01721</name>
</gene>
<dbReference type="InterPro" id="IPR025395">
    <property type="entry name" value="Phage_tail_terminator-like"/>
</dbReference>
<sequence>MSNRLIRSLYEQRLATWAAARSLQVAWQNVPFTPPATGIYLRAFLLPADTDSLDLEGAHRLFTGIFQVSIVAPNGKGSGAAEQLAADLDALYPNNLRLASGDFSVQIIMPCSQGPAIPGDISYMIPVSFTYRADSTV</sequence>
<dbReference type="Pfam" id="PF13554">
    <property type="entry name" value="Phage_tail_terminator_5"/>
    <property type="match status" value="1"/>
</dbReference>
<evidence type="ECO:0000313" key="1">
    <source>
        <dbReference type="EMBL" id="SFB19107.1"/>
    </source>
</evidence>
<accession>A0A1I0Z1C4</accession>
<keyword evidence="2" id="KW-1185">Reference proteome</keyword>
<evidence type="ECO:0000313" key="2">
    <source>
        <dbReference type="Proteomes" id="UP000198861"/>
    </source>
</evidence>
<dbReference type="RefSeq" id="WP_091013258.1">
    <property type="nucleotide sequence ID" value="NZ_FOKJ01000023.1"/>
</dbReference>